<evidence type="ECO:0008006" key="3">
    <source>
        <dbReference type="Google" id="ProtNLM"/>
    </source>
</evidence>
<dbReference type="Proteomes" id="UP001410795">
    <property type="component" value="Unassembled WGS sequence"/>
</dbReference>
<keyword evidence="2" id="KW-1185">Reference proteome</keyword>
<gene>
    <name evidence="1" type="ORF">GCM10022202_24320</name>
</gene>
<dbReference type="PROSITE" id="PS51257">
    <property type="entry name" value="PROKAR_LIPOPROTEIN"/>
    <property type="match status" value="1"/>
</dbReference>
<dbReference type="EMBL" id="BAAAYV010000012">
    <property type="protein sequence ID" value="GAA3662018.1"/>
    <property type="molecule type" value="Genomic_DNA"/>
</dbReference>
<name>A0ABP7BKQ5_9MICO</name>
<protein>
    <recommendedName>
        <fullName evidence="3">DUF4352 domain-containing protein</fullName>
    </recommendedName>
</protein>
<comment type="caution">
    <text evidence="1">The sequence shown here is derived from an EMBL/GenBank/DDBJ whole genome shotgun (WGS) entry which is preliminary data.</text>
</comment>
<proteinExistence type="predicted"/>
<sequence>MSPRAAWGLAAALAAAACVVTAVTPRTHLVYSVAAVEMPFVVPMRMGEQAVGRTFAVTPEAVRVAEAVETDGGRLDGTWVVVDVVLDATGAEPGARLEQVELELGGATYTPSDRVDGTAEDATLRAGLPVRGSLVFEVPAGAAHGSARLTLGPSVDVRLDDQLVLDLDLDAPPAAVEVVEAWGWAS</sequence>
<evidence type="ECO:0000313" key="2">
    <source>
        <dbReference type="Proteomes" id="UP001410795"/>
    </source>
</evidence>
<organism evidence="1 2">
    <name type="scientific">Microbacterium marinilacus</name>
    <dbReference type="NCBI Taxonomy" id="415209"/>
    <lineage>
        <taxon>Bacteria</taxon>
        <taxon>Bacillati</taxon>
        <taxon>Actinomycetota</taxon>
        <taxon>Actinomycetes</taxon>
        <taxon>Micrococcales</taxon>
        <taxon>Microbacteriaceae</taxon>
        <taxon>Microbacterium</taxon>
    </lineage>
</organism>
<dbReference type="RefSeq" id="WP_221859444.1">
    <property type="nucleotide sequence ID" value="NZ_BAAAYV010000012.1"/>
</dbReference>
<evidence type="ECO:0000313" key="1">
    <source>
        <dbReference type="EMBL" id="GAA3662018.1"/>
    </source>
</evidence>
<reference evidence="2" key="1">
    <citation type="journal article" date="2019" name="Int. J. Syst. Evol. Microbiol.">
        <title>The Global Catalogue of Microorganisms (GCM) 10K type strain sequencing project: providing services to taxonomists for standard genome sequencing and annotation.</title>
        <authorList>
            <consortium name="The Broad Institute Genomics Platform"/>
            <consortium name="The Broad Institute Genome Sequencing Center for Infectious Disease"/>
            <person name="Wu L."/>
            <person name="Ma J."/>
        </authorList>
    </citation>
    <scope>NUCLEOTIDE SEQUENCE [LARGE SCALE GENOMIC DNA]</scope>
    <source>
        <strain evidence="2">JCM 16546</strain>
    </source>
</reference>
<accession>A0ABP7BKQ5</accession>